<dbReference type="GeneID" id="63718908"/>
<dbReference type="EMBL" id="LAYC01000003">
    <property type="protein sequence ID" value="KYK54308.1"/>
    <property type="molecule type" value="Genomic_DNA"/>
</dbReference>
<keyword evidence="3" id="KW-1185">Reference proteome</keyword>
<accession>A0A151GB30</accession>
<protein>
    <submittedName>
        <fullName evidence="2">Uncharacterized protein</fullName>
    </submittedName>
</protein>
<sequence>MPPKGGKLQPKPNECADASAYNSASLTGFELQCFRETNLYTKNRNISTHYGTSRVLSPLQGRTVDNAKAAGEVPPNVSARSFPESDMCCGIGALEICLSWINIGNELKGHKNDAESHWKFVEIQPTHIVSGIQSTTAASVTGKNAIESVKVANPLTNPVCITPIEEQSNGKTKLDTHSKWHDGKRNSKVAMENKAIRAKAAATRKGECEILSGEEASSESSMILDENDDDDDDDDDEHYDTRPIWPLTNETTSDTSTITFTGNCPQTKSMWSPISSLENTIALSLLL</sequence>
<dbReference type="STRING" id="98403.A0A151GB30"/>
<dbReference type="InParanoid" id="A0A151GB30"/>
<feature type="region of interest" description="Disordered" evidence="1">
    <location>
        <begin position="204"/>
        <end position="253"/>
    </location>
</feature>
<proteinExistence type="predicted"/>
<feature type="compositionally biased region" description="Acidic residues" evidence="1">
    <location>
        <begin position="225"/>
        <end position="238"/>
    </location>
</feature>
<organism evidence="2 3">
    <name type="scientific">Drechmeria coniospora</name>
    <name type="common">Nematophagous fungus</name>
    <name type="synonym">Meria coniospora</name>
    <dbReference type="NCBI Taxonomy" id="98403"/>
    <lineage>
        <taxon>Eukaryota</taxon>
        <taxon>Fungi</taxon>
        <taxon>Dikarya</taxon>
        <taxon>Ascomycota</taxon>
        <taxon>Pezizomycotina</taxon>
        <taxon>Sordariomycetes</taxon>
        <taxon>Hypocreomycetidae</taxon>
        <taxon>Hypocreales</taxon>
        <taxon>Ophiocordycipitaceae</taxon>
        <taxon>Drechmeria</taxon>
    </lineage>
</organism>
<evidence type="ECO:0000313" key="2">
    <source>
        <dbReference type="EMBL" id="KYK54308.1"/>
    </source>
</evidence>
<evidence type="ECO:0000256" key="1">
    <source>
        <dbReference type="SAM" id="MobiDB-lite"/>
    </source>
</evidence>
<dbReference type="Proteomes" id="UP000076580">
    <property type="component" value="Chromosome 03"/>
</dbReference>
<evidence type="ECO:0000313" key="3">
    <source>
        <dbReference type="Proteomes" id="UP000076580"/>
    </source>
</evidence>
<dbReference type="AlphaFoldDB" id="A0A151GB30"/>
<dbReference type="RefSeq" id="XP_040653660.1">
    <property type="nucleotide sequence ID" value="XM_040803556.1"/>
</dbReference>
<reference evidence="2 3" key="1">
    <citation type="journal article" date="2016" name="Sci. Rep.">
        <title>Insights into Adaptations to a Near-Obligate Nematode Endoparasitic Lifestyle from the Finished Genome of Drechmeria coniospora.</title>
        <authorList>
            <person name="Zhang L."/>
            <person name="Zhou Z."/>
            <person name="Guo Q."/>
            <person name="Fokkens L."/>
            <person name="Miskei M."/>
            <person name="Pocsi I."/>
            <person name="Zhang W."/>
            <person name="Chen M."/>
            <person name="Wang L."/>
            <person name="Sun Y."/>
            <person name="Donzelli B.G."/>
            <person name="Gibson D.M."/>
            <person name="Nelson D.R."/>
            <person name="Luo J.G."/>
            <person name="Rep M."/>
            <person name="Liu H."/>
            <person name="Yang S."/>
            <person name="Wang J."/>
            <person name="Krasnoff S.B."/>
            <person name="Xu Y."/>
            <person name="Molnar I."/>
            <person name="Lin M."/>
        </authorList>
    </citation>
    <scope>NUCLEOTIDE SEQUENCE [LARGE SCALE GENOMIC DNA]</scope>
    <source>
        <strain evidence="2 3">ARSEF 6962</strain>
    </source>
</reference>
<gene>
    <name evidence="2" type="ORF">DCS_06265</name>
</gene>
<name>A0A151GB30_DRECN</name>
<comment type="caution">
    <text evidence="2">The sequence shown here is derived from an EMBL/GenBank/DDBJ whole genome shotgun (WGS) entry which is preliminary data.</text>
</comment>